<dbReference type="SMR" id="A0A1S3BSY1"/>
<evidence type="ECO:0000259" key="2">
    <source>
        <dbReference type="PROSITE" id="PS50222"/>
    </source>
</evidence>
<dbReference type="InParanoid" id="A0A1S3BSY1"/>
<evidence type="ECO:0000313" key="4">
    <source>
        <dbReference type="Proteomes" id="UP001652600"/>
    </source>
</evidence>
<dbReference type="GeneID" id="103493375"/>
<dbReference type="KEGG" id="cmo:103493375"/>
<dbReference type="Pfam" id="PF13833">
    <property type="entry name" value="EF-hand_8"/>
    <property type="match status" value="1"/>
</dbReference>
<dbReference type="Gene3D" id="1.10.238.10">
    <property type="entry name" value="EF-hand"/>
    <property type="match status" value="1"/>
</dbReference>
<dbReference type="InterPro" id="IPR018247">
    <property type="entry name" value="EF_Hand_1_Ca_BS"/>
</dbReference>
<proteinExistence type="predicted"/>
<dbReference type="EnsemblPlants" id="MELO3C016569.2.1">
    <property type="protein sequence ID" value="MELO3C016569.2.1"/>
    <property type="gene ID" value="MELO3C016569.2"/>
</dbReference>
<reference evidence="3" key="1">
    <citation type="submission" date="2023-03" db="UniProtKB">
        <authorList>
            <consortium name="EnsemblPlants"/>
        </authorList>
    </citation>
    <scope>IDENTIFICATION</scope>
</reference>
<dbReference type="RefSeq" id="XP_008452312.1">
    <property type="nucleotide sequence ID" value="XM_008454090.2"/>
</dbReference>
<dbReference type="PANTHER" id="PTHR47319:SF29">
    <property type="entry name" value="CALCIUM-BINDING PROTEIN KRP1"/>
    <property type="match status" value="1"/>
</dbReference>
<gene>
    <name evidence="5" type="primary">LOC103493375</name>
    <name evidence="3" type="synonym">103493375</name>
</gene>
<dbReference type="PROSITE" id="PS50222">
    <property type="entry name" value="EF_HAND_2"/>
    <property type="match status" value="1"/>
</dbReference>
<keyword evidence="4" id="KW-1185">Reference proteome</keyword>
<dbReference type="eggNOG" id="KOG0028">
    <property type="taxonomic scope" value="Eukaryota"/>
</dbReference>
<dbReference type="InterPro" id="IPR011992">
    <property type="entry name" value="EF-hand-dom_pair"/>
</dbReference>
<dbReference type="PANTHER" id="PTHR47319">
    <property type="entry name" value="CALCIUM-BINDING PROTEIN KIC"/>
    <property type="match status" value="1"/>
</dbReference>
<protein>
    <submittedName>
        <fullName evidence="5">Calcium-binding protein PBP1</fullName>
    </submittedName>
</protein>
<sequence length="118" mass="13339">MAFSAEKSGFEDWLPTMAERLGGEGLIGELCNGFNLLMDREKGVIDFESLKRNAAALGLADLSDEDLRSMLREGDFDGDGALNQMEFCVLMFRLSPELMDESWFLLEEALHQEFKDFC</sequence>
<dbReference type="AlphaFoldDB" id="A0A1S3BSY1"/>
<reference evidence="5" key="2">
    <citation type="submission" date="2025-04" db="UniProtKB">
        <authorList>
            <consortium name="RefSeq"/>
        </authorList>
    </citation>
    <scope>IDENTIFICATION</scope>
</reference>
<dbReference type="SUPFAM" id="SSF47473">
    <property type="entry name" value="EF-hand"/>
    <property type="match status" value="1"/>
</dbReference>
<feature type="domain" description="EF-hand" evidence="2">
    <location>
        <begin position="62"/>
        <end position="97"/>
    </location>
</feature>
<evidence type="ECO:0000256" key="1">
    <source>
        <dbReference type="ARBA" id="ARBA00022837"/>
    </source>
</evidence>
<organism evidence="4 5">
    <name type="scientific">Cucumis melo</name>
    <name type="common">Muskmelon</name>
    <dbReference type="NCBI Taxonomy" id="3656"/>
    <lineage>
        <taxon>Eukaryota</taxon>
        <taxon>Viridiplantae</taxon>
        <taxon>Streptophyta</taxon>
        <taxon>Embryophyta</taxon>
        <taxon>Tracheophyta</taxon>
        <taxon>Spermatophyta</taxon>
        <taxon>Magnoliopsida</taxon>
        <taxon>eudicotyledons</taxon>
        <taxon>Gunneridae</taxon>
        <taxon>Pentapetalae</taxon>
        <taxon>rosids</taxon>
        <taxon>fabids</taxon>
        <taxon>Cucurbitales</taxon>
        <taxon>Cucurbitaceae</taxon>
        <taxon>Benincaseae</taxon>
        <taxon>Cucumis</taxon>
    </lineage>
</organism>
<dbReference type="InterPro" id="IPR044205">
    <property type="entry name" value="KIC/PBP1/KRP1"/>
</dbReference>
<keyword evidence="1" id="KW-0106">Calcium</keyword>
<dbReference type="OrthoDB" id="343296at2759"/>
<dbReference type="Proteomes" id="UP001652600">
    <property type="component" value="Chromosome 6"/>
</dbReference>
<name>A0A1S3BSY1_CUCME</name>
<accession>A0A1S3BSY1</accession>
<dbReference type="PROSITE" id="PS00018">
    <property type="entry name" value="EF_HAND_1"/>
    <property type="match status" value="1"/>
</dbReference>
<dbReference type="Gramene" id="MELO3C016569.2.1">
    <property type="protein sequence ID" value="MELO3C016569.2.1"/>
    <property type="gene ID" value="MELO3C016569.2"/>
</dbReference>
<evidence type="ECO:0000313" key="3">
    <source>
        <dbReference type="EnsemblPlants" id="MELO3C016569.2.1"/>
    </source>
</evidence>
<dbReference type="GO" id="GO:0005509">
    <property type="term" value="F:calcium ion binding"/>
    <property type="evidence" value="ECO:0007669"/>
    <property type="project" value="InterPro"/>
</dbReference>
<dbReference type="InterPro" id="IPR002048">
    <property type="entry name" value="EF_hand_dom"/>
</dbReference>
<evidence type="ECO:0000313" key="5">
    <source>
        <dbReference type="RefSeq" id="XP_008452312.1"/>
    </source>
</evidence>